<dbReference type="PROSITE" id="PS51186">
    <property type="entry name" value="GNAT"/>
    <property type="match status" value="1"/>
</dbReference>
<evidence type="ECO:0000259" key="2">
    <source>
        <dbReference type="PROSITE" id="PS51729"/>
    </source>
</evidence>
<dbReference type="Gene3D" id="3.40.630.30">
    <property type="match status" value="1"/>
</dbReference>
<keyword evidence="4" id="KW-1185">Reference proteome</keyword>
<name>A0ABQ6VCK0_9CORY</name>
<dbReference type="PANTHER" id="PTHR31435:SF10">
    <property type="entry name" value="BSR4717 PROTEIN"/>
    <property type="match status" value="1"/>
</dbReference>
<accession>A0ABQ6VCK0</accession>
<dbReference type="CDD" id="cd04301">
    <property type="entry name" value="NAT_SF"/>
    <property type="match status" value="1"/>
</dbReference>
<evidence type="ECO:0000313" key="4">
    <source>
        <dbReference type="Proteomes" id="UP000436181"/>
    </source>
</evidence>
<reference evidence="3 4" key="1">
    <citation type="submission" date="2019-10" db="EMBL/GenBank/DDBJ databases">
        <title>Corynebacterium sp novel species isolated from the respiratory tract of Marmot.</title>
        <authorList>
            <person name="Zhang G."/>
        </authorList>
    </citation>
    <scope>NUCLEOTIDE SEQUENCE [LARGE SCALE GENOMIC DNA]</scope>
    <source>
        <strain evidence="3 4">336</strain>
    </source>
</reference>
<evidence type="ECO:0000313" key="3">
    <source>
        <dbReference type="EMBL" id="KAB3519785.1"/>
    </source>
</evidence>
<dbReference type="EMBL" id="WBZJ01000003">
    <property type="protein sequence ID" value="KAB3519785.1"/>
    <property type="molecule type" value="Genomic_DNA"/>
</dbReference>
<dbReference type="Pfam" id="PF14542">
    <property type="entry name" value="Acetyltransf_CG"/>
    <property type="match status" value="1"/>
</dbReference>
<protein>
    <submittedName>
        <fullName evidence="3">N-acetyltransferase</fullName>
    </submittedName>
</protein>
<evidence type="ECO:0000259" key="1">
    <source>
        <dbReference type="PROSITE" id="PS51186"/>
    </source>
</evidence>
<feature type="domain" description="N-acetyltransferase" evidence="2">
    <location>
        <begin position="9"/>
        <end position="95"/>
    </location>
</feature>
<proteinExistence type="predicted"/>
<dbReference type="InterPro" id="IPR045057">
    <property type="entry name" value="Gcn5-rel_NAT"/>
</dbReference>
<comment type="caution">
    <text evidence="3">The sequence shown here is derived from an EMBL/GenBank/DDBJ whole genome shotgun (WGS) entry which is preliminary data.</text>
</comment>
<dbReference type="InterPro" id="IPR016181">
    <property type="entry name" value="Acyl_CoA_acyltransferase"/>
</dbReference>
<dbReference type="SUPFAM" id="SSF55729">
    <property type="entry name" value="Acyl-CoA N-acyltransferases (Nat)"/>
    <property type="match status" value="1"/>
</dbReference>
<organism evidence="3 4">
    <name type="scientific">Corynebacterium zhongnanshanii</name>
    <dbReference type="NCBI Taxonomy" id="2768834"/>
    <lineage>
        <taxon>Bacteria</taxon>
        <taxon>Bacillati</taxon>
        <taxon>Actinomycetota</taxon>
        <taxon>Actinomycetes</taxon>
        <taxon>Mycobacteriales</taxon>
        <taxon>Corynebacteriaceae</taxon>
        <taxon>Corynebacterium</taxon>
    </lineage>
</organism>
<gene>
    <name evidence="3" type="ORF">F8377_07600</name>
</gene>
<dbReference type="InterPro" id="IPR000182">
    <property type="entry name" value="GNAT_dom"/>
</dbReference>
<sequence>MSDTTPQKTVVKEEARYVIQVDGAEAGYAEFVENGSVRDFNHTVVDSAYQGQGLSKLLIKEALDDTREAGMTIIPTCTAVEGFIAKNPEYQDLVKK</sequence>
<dbReference type="InterPro" id="IPR031165">
    <property type="entry name" value="GNAT_YJDJ"/>
</dbReference>
<dbReference type="PANTHER" id="PTHR31435">
    <property type="entry name" value="PROTEIN NATD1"/>
    <property type="match status" value="1"/>
</dbReference>
<dbReference type="RefSeq" id="WP_151842471.1">
    <property type="nucleotide sequence ID" value="NZ_CP061033.1"/>
</dbReference>
<feature type="domain" description="N-acetyltransferase" evidence="1">
    <location>
        <begin position="1"/>
        <end position="96"/>
    </location>
</feature>
<dbReference type="Proteomes" id="UP000436181">
    <property type="component" value="Unassembled WGS sequence"/>
</dbReference>
<dbReference type="PROSITE" id="PS51729">
    <property type="entry name" value="GNAT_YJDJ"/>
    <property type="match status" value="1"/>
</dbReference>